<comment type="caution">
    <text evidence="1">The sequence shown here is derived from an EMBL/GenBank/DDBJ whole genome shotgun (WGS) entry which is preliminary data.</text>
</comment>
<name>A0A318U3M8_9BACL</name>
<reference evidence="1 2" key="1">
    <citation type="submission" date="2018-06" db="EMBL/GenBank/DDBJ databases">
        <title>Genomic Encyclopedia of Archaeal and Bacterial Type Strains, Phase II (KMG-II): from individual species to whole genera.</title>
        <authorList>
            <person name="Goeker M."/>
        </authorList>
    </citation>
    <scope>NUCLEOTIDE SEQUENCE [LARGE SCALE GENOMIC DNA]</scope>
    <source>
        <strain evidence="1 2">KACC 16626</strain>
    </source>
</reference>
<dbReference type="EMBL" id="QJTJ01000009">
    <property type="protein sequence ID" value="PYF06489.1"/>
    <property type="molecule type" value="Genomic_DNA"/>
</dbReference>
<sequence>MDNYQQIIEQLKNGEIESIKIPKEEFLQFRTFLVSDEKFKHFRGEAQQGGDVVFTFLKEPRS</sequence>
<keyword evidence="2" id="KW-1185">Reference proteome</keyword>
<organism evidence="1 2">
    <name type="scientific">Ureibacillus chungkukjangi</name>
    <dbReference type="NCBI Taxonomy" id="1202712"/>
    <lineage>
        <taxon>Bacteria</taxon>
        <taxon>Bacillati</taxon>
        <taxon>Bacillota</taxon>
        <taxon>Bacilli</taxon>
        <taxon>Bacillales</taxon>
        <taxon>Caryophanaceae</taxon>
        <taxon>Ureibacillus</taxon>
    </lineage>
</organism>
<gene>
    <name evidence="1" type="ORF">BJ095_10959</name>
</gene>
<evidence type="ECO:0000313" key="2">
    <source>
        <dbReference type="Proteomes" id="UP000247416"/>
    </source>
</evidence>
<dbReference type="AlphaFoldDB" id="A0A318U3M8"/>
<dbReference type="RefSeq" id="WP_107934976.1">
    <property type="nucleotide sequence ID" value="NZ_PYWJ01000013.1"/>
</dbReference>
<accession>A0A318U3M8</accession>
<dbReference type="OrthoDB" id="2455488at2"/>
<dbReference type="Proteomes" id="UP000247416">
    <property type="component" value="Unassembled WGS sequence"/>
</dbReference>
<evidence type="ECO:0000313" key="1">
    <source>
        <dbReference type="EMBL" id="PYF06489.1"/>
    </source>
</evidence>
<proteinExistence type="predicted"/>
<protein>
    <submittedName>
        <fullName evidence="1">Uncharacterized protein</fullName>
    </submittedName>
</protein>